<accession>A0ABZ0IWE7</accession>
<gene>
    <name evidence="2" type="ORF">RT717_10790</name>
</gene>
<evidence type="ECO:0000313" key="2">
    <source>
        <dbReference type="EMBL" id="WOK09121.1"/>
    </source>
</evidence>
<dbReference type="EMBL" id="CP136051">
    <property type="protein sequence ID" value="WOK09121.1"/>
    <property type="molecule type" value="Genomic_DNA"/>
</dbReference>
<keyword evidence="1" id="KW-0732">Signal</keyword>
<reference evidence="2 3" key="1">
    <citation type="journal article" date="2023" name="Microbiol. Resour. Announc.">
        <title>Complete Genome Sequence of Imperialibacter roseus strain P4T.</title>
        <authorList>
            <person name="Tizabi D.R."/>
            <person name="Bachvaroff T."/>
            <person name="Hill R.T."/>
        </authorList>
    </citation>
    <scope>NUCLEOTIDE SEQUENCE [LARGE SCALE GENOMIC DNA]</scope>
    <source>
        <strain evidence="2 3">P4T</strain>
    </source>
</reference>
<organism evidence="2 3">
    <name type="scientific">Imperialibacter roseus</name>
    <dbReference type="NCBI Taxonomy" id="1324217"/>
    <lineage>
        <taxon>Bacteria</taxon>
        <taxon>Pseudomonadati</taxon>
        <taxon>Bacteroidota</taxon>
        <taxon>Cytophagia</taxon>
        <taxon>Cytophagales</taxon>
        <taxon>Flammeovirgaceae</taxon>
        <taxon>Imperialibacter</taxon>
    </lineage>
</organism>
<name>A0ABZ0IWE7_9BACT</name>
<keyword evidence="3" id="KW-1185">Reference proteome</keyword>
<dbReference type="InterPro" id="IPR011990">
    <property type="entry name" value="TPR-like_helical_dom_sf"/>
</dbReference>
<dbReference type="Proteomes" id="UP001302349">
    <property type="component" value="Chromosome"/>
</dbReference>
<dbReference type="Pfam" id="PF12771">
    <property type="entry name" value="SusD-like_2"/>
    <property type="match status" value="1"/>
</dbReference>
<sequence length="540" mass="58698">MKYVRNKINKIIIASAAIFVFTASCDTDELHELNINPQALNQVNMNYLFTAAQLGTAAGGSAGDNRYIDWRTNIGLCAHAIQQLANVSGGIAPGDKYTDNVESYNAPWEFIYGDQLKNLAEVLRQTGPDGFEAGQRKNMREAARILRAFNFHRLTDYYGNIPYTDALRGIQGTFLPEYDDQQTIYMDLLKELDEATAALSASNPDEGFAAADLYYNGDVTKWKKWGYSLMLRLAMRISNADATTAATYVSKAVSGGVFTSNDDNTWVPMDLGPSEWTNQNGISRAFASGDGGQPSILSKTFIDMLKGANAASTADDDPRLLIFTDGVGGDKDPLVQEGMPNGQDGGTIGAYIGEKFGDPTLSPSSVFSSINVALLDDNDPYMLMNYAEVEFLLAEAAERGIGGVTGAAAHYNAGVRAAMQMYTPYAQGDPDVEEALSVTDAQVDAYLAAHPYTGGAAGLEMIGNQMWVSKFFNWWEAWSDWRRTGFPVLVPVNYQGNVTGGTIPVKLRLPTHEVAVNSENISAGATLPDQPTTRVWWDVN</sequence>
<evidence type="ECO:0000256" key="1">
    <source>
        <dbReference type="SAM" id="SignalP"/>
    </source>
</evidence>
<dbReference type="Gene3D" id="1.25.40.390">
    <property type="match status" value="1"/>
</dbReference>
<dbReference type="SUPFAM" id="SSF48452">
    <property type="entry name" value="TPR-like"/>
    <property type="match status" value="1"/>
</dbReference>
<feature type="chain" id="PRO_5046645179" evidence="1">
    <location>
        <begin position="26"/>
        <end position="540"/>
    </location>
</feature>
<feature type="signal peptide" evidence="1">
    <location>
        <begin position="1"/>
        <end position="25"/>
    </location>
</feature>
<evidence type="ECO:0000313" key="3">
    <source>
        <dbReference type="Proteomes" id="UP001302349"/>
    </source>
</evidence>
<dbReference type="InterPro" id="IPR041662">
    <property type="entry name" value="SusD-like_2"/>
</dbReference>
<protein>
    <submittedName>
        <fullName evidence="2">SusD/RagB family nutrient-binding outer membrane lipoprotein</fullName>
    </submittedName>
</protein>
<dbReference type="PROSITE" id="PS51257">
    <property type="entry name" value="PROKAR_LIPOPROTEIN"/>
    <property type="match status" value="1"/>
</dbReference>
<proteinExistence type="predicted"/>
<keyword evidence="2" id="KW-0449">Lipoprotein</keyword>
<dbReference type="RefSeq" id="WP_317491742.1">
    <property type="nucleotide sequence ID" value="NZ_CP136051.1"/>
</dbReference>